<organism evidence="2 3">
    <name type="scientific">Myxacorys almedinensis A</name>
    <dbReference type="NCBI Taxonomy" id="2690445"/>
    <lineage>
        <taxon>Bacteria</taxon>
        <taxon>Bacillati</taxon>
        <taxon>Cyanobacteriota</taxon>
        <taxon>Cyanophyceae</taxon>
        <taxon>Leptolyngbyales</taxon>
        <taxon>Leptolyngbyaceae</taxon>
        <taxon>Myxacorys</taxon>
        <taxon>Myxacorys almedinensis</taxon>
    </lineage>
</organism>
<name>A0A8J8CPM4_9CYAN</name>
<dbReference type="GO" id="GO:0006935">
    <property type="term" value="P:chemotaxis"/>
    <property type="evidence" value="ECO:0007669"/>
    <property type="project" value="InterPro"/>
</dbReference>
<comment type="caution">
    <text evidence="2">The sequence shown here is derived from an EMBL/GenBank/DDBJ whole genome shotgun (WGS) entry which is preliminary data.</text>
</comment>
<dbReference type="SUPFAM" id="SSF50341">
    <property type="entry name" value="CheW-like"/>
    <property type="match status" value="1"/>
</dbReference>
<dbReference type="RefSeq" id="WP_162425208.1">
    <property type="nucleotide sequence ID" value="NZ_WVIE01000037.1"/>
</dbReference>
<dbReference type="Proteomes" id="UP000646053">
    <property type="component" value="Unassembled WGS sequence"/>
</dbReference>
<dbReference type="Pfam" id="PF01584">
    <property type="entry name" value="CheW"/>
    <property type="match status" value="1"/>
</dbReference>
<dbReference type="Gene3D" id="2.40.50.180">
    <property type="entry name" value="CheA-289, Domain 4"/>
    <property type="match status" value="1"/>
</dbReference>
<dbReference type="PANTHER" id="PTHR22617">
    <property type="entry name" value="CHEMOTAXIS SENSOR HISTIDINE KINASE-RELATED"/>
    <property type="match status" value="1"/>
</dbReference>
<protein>
    <submittedName>
        <fullName evidence="2">Chemotaxis protein CheW</fullName>
    </submittedName>
</protein>
<evidence type="ECO:0000313" key="3">
    <source>
        <dbReference type="Proteomes" id="UP000646053"/>
    </source>
</evidence>
<dbReference type="AlphaFoldDB" id="A0A8J8CPM4"/>
<dbReference type="PANTHER" id="PTHR22617:SF23">
    <property type="entry name" value="CHEMOTAXIS PROTEIN CHEW"/>
    <property type="match status" value="1"/>
</dbReference>
<dbReference type="SMART" id="SM00260">
    <property type="entry name" value="CheW"/>
    <property type="match status" value="1"/>
</dbReference>
<dbReference type="InterPro" id="IPR039315">
    <property type="entry name" value="CheW"/>
</dbReference>
<dbReference type="InterPro" id="IPR036061">
    <property type="entry name" value="CheW-like_dom_sf"/>
</dbReference>
<evidence type="ECO:0000313" key="2">
    <source>
        <dbReference type="EMBL" id="NDJ19682.1"/>
    </source>
</evidence>
<dbReference type="GO" id="GO:0005829">
    <property type="term" value="C:cytosol"/>
    <property type="evidence" value="ECO:0007669"/>
    <property type="project" value="TreeGrafter"/>
</dbReference>
<dbReference type="GO" id="GO:0007165">
    <property type="term" value="P:signal transduction"/>
    <property type="evidence" value="ECO:0007669"/>
    <property type="project" value="InterPro"/>
</dbReference>
<dbReference type="PROSITE" id="PS50851">
    <property type="entry name" value="CHEW"/>
    <property type="match status" value="1"/>
</dbReference>
<gene>
    <name evidence="2" type="ORF">GS601_20725</name>
</gene>
<sequence length="188" mass="20947">MVEPSNTTQFPLPYASSIASLEFLLAEPAPIELTQKFLRFRLEPDHIVLVPVEDVMAVLTISIHEVLPIPHMNAAVLGVFSWRGEALWLVDLSNQVGFQSLIGATKRLSGLTIIVVQSESQSLGLAVPEVQDIESHSLDQLHSPSNELFAPQLFPFVKGYFLHDRTFVLNTSAIVQDPHLQRHTFKQS</sequence>
<feature type="domain" description="CheW-like" evidence="1">
    <location>
        <begin position="34"/>
        <end position="180"/>
    </location>
</feature>
<proteinExistence type="predicted"/>
<accession>A0A8J8CPM4</accession>
<dbReference type="EMBL" id="WVIE01000037">
    <property type="protein sequence ID" value="NDJ19682.1"/>
    <property type="molecule type" value="Genomic_DNA"/>
</dbReference>
<dbReference type="InterPro" id="IPR002545">
    <property type="entry name" value="CheW-lke_dom"/>
</dbReference>
<reference evidence="2" key="1">
    <citation type="submission" date="2019-12" db="EMBL/GenBank/DDBJ databases">
        <title>High-Quality draft genome sequences of three cyanobacteria isolated from the limestone walls of the Old Cathedral of Coimbra.</title>
        <authorList>
            <person name="Tiago I."/>
            <person name="Soares F."/>
            <person name="Portugal A."/>
        </authorList>
    </citation>
    <scope>NUCLEOTIDE SEQUENCE</scope>
    <source>
        <strain evidence="2">A</strain>
    </source>
</reference>
<keyword evidence="3" id="KW-1185">Reference proteome</keyword>
<evidence type="ECO:0000259" key="1">
    <source>
        <dbReference type="PROSITE" id="PS50851"/>
    </source>
</evidence>